<dbReference type="GO" id="GO:0055085">
    <property type="term" value="P:transmembrane transport"/>
    <property type="evidence" value="ECO:0007669"/>
    <property type="project" value="InterPro"/>
</dbReference>
<feature type="transmembrane region" description="Helical" evidence="10">
    <location>
        <begin position="120"/>
        <end position="137"/>
    </location>
</feature>
<feature type="transmembrane region" description="Helical" evidence="10">
    <location>
        <begin position="215"/>
        <end position="235"/>
    </location>
</feature>
<keyword evidence="10" id="KW-0997">Cell inner membrane</keyword>
<keyword evidence="10" id="KW-1003">Cell membrane</keyword>
<dbReference type="AlphaFoldDB" id="A0A8I0MTT8"/>
<evidence type="ECO:0000256" key="8">
    <source>
        <dbReference type="ARBA" id="ARBA00022989"/>
    </source>
</evidence>
<feature type="transmembrane region" description="Helical" evidence="10">
    <location>
        <begin position="44"/>
        <end position="62"/>
    </location>
</feature>
<feature type="transmembrane region" description="Helical" evidence="10">
    <location>
        <begin position="20"/>
        <end position="38"/>
    </location>
</feature>
<keyword evidence="6 10" id="KW-1278">Translocase</keyword>
<keyword evidence="1 10" id="KW-0813">Transport</keyword>
<keyword evidence="5 10" id="KW-0812">Transmembrane</keyword>
<dbReference type="NCBIfam" id="NF002011">
    <property type="entry name" value="PRK00816.1"/>
    <property type="match status" value="1"/>
</dbReference>
<gene>
    <name evidence="10 11" type="primary">rnfD</name>
    <name evidence="11" type="ORF">PPEP_a0171</name>
</gene>
<feature type="transmembrane region" description="Helical" evidence="10">
    <location>
        <begin position="298"/>
        <end position="314"/>
    </location>
</feature>
<dbReference type="Proteomes" id="UP000660708">
    <property type="component" value="Unassembled WGS sequence"/>
</dbReference>
<keyword evidence="8 10" id="KW-1133">Transmembrane helix</keyword>
<evidence type="ECO:0000256" key="5">
    <source>
        <dbReference type="ARBA" id="ARBA00022692"/>
    </source>
</evidence>
<proteinExistence type="inferred from homology"/>
<comment type="caution">
    <text evidence="11">The sequence shown here is derived from an EMBL/GenBank/DDBJ whole genome shotgun (WGS) entry which is preliminary data.</text>
</comment>
<evidence type="ECO:0000256" key="9">
    <source>
        <dbReference type="ARBA" id="ARBA00023136"/>
    </source>
</evidence>
<comment type="function">
    <text evidence="10">Part of a membrane-bound complex that couples electron transfer with translocation of ions across the membrane.</text>
</comment>
<dbReference type="EMBL" id="AQHF01000020">
    <property type="protein sequence ID" value="MBE0345323.1"/>
    <property type="molecule type" value="Genomic_DNA"/>
</dbReference>
<dbReference type="NCBIfam" id="TIGR01946">
    <property type="entry name" value="rnfD"/>
    <property type="match status" value="1"/>
</dbReference>
<dbReference type="PANTHER" id="PTHR30578:SF0">
    <property type="entry name" value="ION-TRANSLOCATING OXIDOREDUCTASE COMPLEX SUBUNIT D"/>
    <property type="match status" value="1"/>
</dbReference>
<dbReference type="GO" id="GO:0005886">
    <property type="term" value="C:plasma membrane"/>
    <property type="evidence" value="ECO:0007669"/>
    <property type="project" value="UniProtKB-SubCell"/>
</dbReference>
<comment type="subcellular location">
    <subcellularLocation>
        <location evidence="10">Cell inner membrane</location>
        <topology evidence="10">Multi-pass membrane protein</topology>
    </subcellularLocation>
</comment>
<comment type="cofactor">
    <cofactor evidence="10">
        <name>FMN</name>
        <dbReference type="ChEBI" id="CHEBI:58210"/>
    </cofactor>
</comment>
<evidence type="ECO:0000256" key="2">
    <source>
        <dbReference type="ARBA" id="ARBA00022553"/>
    </source>
</evidence>
<keyword evidence="7 10" id="KW-0249">Electron transport</keyword>
<evidence type="ECO:0000256" key="7">
    <source>
        <dbReference type="ARBA" id="ARBA00022982"/>
    </source>
</evidence>
<dbReference type="PANTHER" id="PTHR30578">
    <property type="entry name" value="ELECTRON TRANSPORT COMPLEX PROTEIN RNFD"/>
    <property type="match status" value="1"/>
</dbReference>
<dbReference type="InterPro" id="IPR004338">
    <property type="entry name" value="NqrB/RnfD"/>
</dbReference>
<keyword evidence="4 10" id="KW-0288">FMN</keyword>
<comment type="subunit">
    <text evidence="10">The complex is composed of six subunits: RnfA, RnfB, RnfC, RnfD, RnfE and RnfG.</text>
</comment>
<feature type="transmembrane region" description="Helical" evidence="10">
    <location>
        <begin position="95"/>
        <end position="113"/>
    </location>
</feature>
<accession>A0A8I0MTT8</accession>
<evidence type="ECO:0000256" key="4">
    <source>
        <dbReference type="ARBA" id="ARBA00022643"/>
    </source>
</evidence>
<dbReference type="HAMAP" id="MF_00462">
    <property type="entry name" value="RsxD_RnfD"/>
    <property type="match status" value="1"/>
</dbReference>
<sequence>MKLTMASSPHNHSHKSVSKIMMTVMAACIPGILVQTYFFGFGVLIQLALALITVSLTEAAVLKLRSRAIWPSLSDGSAWLTALLLAISVPPLAPWWVTVIGAFFAIAIVKQLYGGLGFNLFNPAMAAYVLLLISFPVQMTSWSPIQEIVTQTLSLADQFAMIFTEATSQGVTLDKWSTSVIDGATSATPLDSVKTSVSQGYTVTEAMSYIGFGEIAGLGWQYVNLAFLLGGLYLLKAKVINWHIPVSFIVSLGLASGVGYIIAPQSEPGTLFHLFSGATMLGAFFIATDPVSASTTNLGRLIYGAAIGLTVYVIRQFGGYPDAVAFAVVIMNMAVPLIDHYTQPRTYGHGANS</sequence>
<feature type="transmembrane region" description="Helical" evidence="10">
    <location>
        <begin position="242"/>
        <end position="263"/>
    </location>
</feature>
<evidence type="ECO:0000256" key="1">
    <source>
        <dbReference type="ARBA" id="ARBA00022448"/>
    </source>
</evidence>
<feature type="transmembrane region" description="Helical" evidence="10">
    <location>
        <begin position="269"/>
        <end position="286"/>
    </location>
</feature>
<evidence type="ECO:0000256" key="10">
    <source>
        <dbReference type="HAMAP-Rule" id="MF_00462"/>
    </source>
</evidence>
<keyword evidence="3 10" id="KW-0285">Flavoprotein</keyword>
<keyword evidence="9 10" id="KW-0472">Membrane</keyword>
<keyword evidence="12" id="KW-1185">Reference proteome</keyword>
<protein>
    <recommendedName>
        <fullName evidence="10">Ion-translocating oxidoreductase complex subunit D</fullName>
        <ecNumber evidence="10">7.-.-.-</ecNumber>
    </recommendedName>
    <alternativeName>
        <fullName evidence="10">Rnf electron transport complex subunit D</fullName>
    </alternativeName>
</protein>
<evidence type="ECO:0000313" key="11">
    <source>
        <dbReference type="EMBL" id="MBE0345323.1"/>
    </source>
</evidence>
<feature type="modified residue" description="FMN phosphoryl threonine" evidence="10">
    <location>
        <position position="188"/>
    </location>
</feature>
<evidence type="ECO:0000313" key="12">
    <source>
        <dbReference type="Proteomes" id="UP000660708"/>
    </source>
</evidence>
<name>A0A8I0MTT8_9GAMM</name>
<comment type="similarity">
    <text evidence="10">Belongs to the NqrB/RnfD family.</text>
</comment>
<dbReference type="Pfam" id="PF03116">
    <property type="entry name" value="NQR2_RnfD_RnfE"/>
    <property type="match status" value="1"/>
</dbReference>
<evidence type="ECO:0000256" key="3">
    <source>
        <dbReference type="ARBA" id="ARBA00022630"/>
    </source>
</evidence>
<organism evidence="11 12">
    <name type="scientific">Pseudoalteromonas peptidolytica F12-50-A1</name>
    <dbReference type="NCBI Taxonomy" id="1315280"/>
    <lineage>
        <taxon>Bacteria</taxon>
        <taxon>Pseudomonadati</taxon>
        <taxon>Pseudomonadota</taxon>
        <taxon>Gammaproteobacteria</taxon>
        <taxon>Alteromonadales</taxon>
        <taxon>Pseudoalteromonadaceae</taxon>
        <taxon>Pseudoalteromonas</taxon>
    </lineage>
</organism>
<dbReference type="InterPro" id="IPR011303">
    <property type="entry name" value="RnfD_bac"/>
</dbReference>
<dbReference type="EC" id="7.-.-.-" evidence="10"/>
<reference evidence="11 12" key="1">
    <citation type="submission" date="2015-06" db="EMBL/GenBank/DDBJ databases">
        <title>Genome sequence of Pseudoalteromonas peptidolytica.</title>
        <authorList>
            <person name="Xie B.-B."/>
            <person name="Rong J.-C."/>
            <person name="Qin Q.-L."/>
            <person name="Zhang Y.-Z."/>
        </authorList>
    </citation>
    <scope>NUCLEOTIDE SEQUENCE [LARGE SCALE GENOMIC DNA]</scope>
    <source>
        <strain evidence="11 12">F12-50-A1</strain>
    </source>
</reference>
<evidence type="ECO:0000256" key="6">
    <source>
        <dbReference type="ARBA" id="ARBA00022967"/>
    </source>
</evidence>
<dbReference type="GO" id="GO:0022900">
    <property type="term" value="P:electron transport chain"/>
    <property type="evidence" value="ECO:0007669"/>
    <property type="project" value="UniProtKB-UniRule"/>
</dbReference>
<keyword evidence="2 10" id="KW-0597">Phosphoprotein</keyword>
<dbReference type="RefSeq" id="WP_147391229.1">
    <property type="nucleotide sequence ID" value="NZ_AQHF01000020.1"/>
</dbReference>